<keyword evidence="2" id="KW-1185">Reference proteome</keyword>
<dbReference type="AlphaFoldDB" id="A0A7X0HQZ6"/>
<evidence type="ECO:0000313" key="2">
    <source>
        <dbReference type="Proteomes" id="UP000531594"/>
    </source>
</evidence>
<dbReference type="Proteomes" id="UP000531594">
    <property type="component" value="Unassembled WGS sequence"/>
</dbReference>
<gene>
    <name evidence="1" type="ORF">HNR53_001946</name>
</gene>
<name>A0A7X0HQZ6_9BACI</name>
<comment type="caution">
    <text evidence="1">The sequence shown here is derived from an EMBL/GenBank/DDBJ whole genome shotgun (WGS) entry which is preliminary data.</text>
</comment>
<dbReference type="EMBL" id="JACHGK010000005">
    <property type="protein sequence ID" value="MBB6445328.1"/>
    <property type="molecule type" value="Genomic_DNA"/>
</dbReference>
<evidence type="ECO:0000313" key="1">
    <source>
        <dbReference type="EMBL" id="MBB6445328.1"/>
    </source>
</evidence>
<accession>A0A7X0HQZ6</accession>
<organism evidence="1 2">
    <name type="scientific">Bacillus benzoevorans</name>
    <dbReference type="NCBI Taxonomy" id="1456"/>
    <lineage>
        <taxon>Bacteria</taxon>
        <taxon>Bacillati</taxon>
        <taxon>Bacillota</taxon>
        <taxon>Bacilli</taxon>
        <taxon>Bacillales</taxon>
        <taxon>Bacillaceae</taxon>
        <taxon>Bacillus</taxon>
    </lineage>
</organism>
<reference evidence="1 2" key="1">
    <citation type="submission" date="2020-08" db="EMBL/GenBank/DDBJ databases">
        <title>Genomic Encyclopedia of Type Strains, Phase IV (KMG-IV): sequencing the most valuable type-strain genomes for metagenomic binning, comparative biology and taxonomic classification.</title>
        <authorList>
            <person name="Goeker M."/>
        </authorList>
    </citation>
    <scope>NUCLEOTIDE SEQUENCE [LARGE SCALE GENOMIC DNA]</scope>
    <source>
        <strain evidence="1 2">DSM 5391</strain>
    </source>
</reference>
<protein>
    <submittedName>
        <fullName evidence="1">Uncharacterized protein</fullName>
    </submittedName>
</protein>
<sequence>MRNNMKVLQCAKYTVRAKKSILRPLYIIYHKGVPERRQENDSNSRGNRADQISIGKKCLLFIQQIFIM</sequence>
<proteinExistence type="predicted"/>